<comment type="caution">
    <text evidence="1">The sequence shown here is derived from an EMBL/GenBank/DDBJ whole genome shotgun (WGS) entry which is preliminary data.</text>
</comment>
<dbReference type="Proteomes" id="UP001152622">
    <property type="component" value="Chromosome 13"/>
</dbReference>
<evidence type="ECO:0000313" key="2">
    <source>
        <dbReference type="Proteomes" id="UP001152622"/>
    </source>
</evidence>
<dbReference type="EMBL" id="JAINUF010000013">
    <property type="protein sequence ID" value="KAJ8344400.1"/>
    <property type="molecule type" value="Genomic_DNA"/>
</dbReference>
<gene>
    <name evidence="1" type="ORF">SKAU_G00317290</name>
</gene>
<proteinExistence type="predicted"/>
<keyword evidence="2" id="KW-1185">Reference proteome</keyword>
<dbReference type="AlphaFoldDB" id="A0A9Q1ESU8"/>
<accession>A0A9Q1ESU8</accession>
<name>A0A9Q1ESU8_SYNKA</name>
<sequence>MLTITTALPQVSDVGAEERSGLQYKHQQRISLHLAAMRAAYPLSPNMVGDNCALNSAKMTALIGSPSQPLACNRDNVAVERLSGIHNGSRASYSIYLHLKLNCQSGALWRTGNVN</sequence>
<evidence type="ECO:0000313" key="1">
    <source>
        <dbReference type="EMBL" id="KAJ8344400.1"/>
    </source>
</evidence>
<organism evidence="1 2">
    <name type="scientific">Synaphobranchus kaupii</name>
    <name type="common">Kaup's arrowtooth eel</name>
    <dbReference type="NCBI Taxonomy" id="118154"/>
    <lineage>
        <taxon>Eukaryota</taxon>
        <taxon>Metazoa</taxon>
        <taxon>Chordata</taxon>
        <taxon>Craniata</taxon>
        <taxon>Vertebrata</taxon>
        <taxon>Euteleostomi</taxon>
        <taxon>Actinopterygii</taxon>
        <taxon>Neopterygii</taxon>
        <taxon>Teleostei</taxon>
        <taxon>Anguilliformes</taxon>
        <taxon>Synaphobranchidae</taxon>
        <taxon>Synaphobranchus</taxon>
    </lineage>
</organism>
<reference evidence="1" key="1">
    <citation type="journal article" date="2023" name="Science">
        <title>Genome structures resolve the early diversification of teleost fishes.</title>
        <authorList>
            <person name="Parey E."/>
            <person name="Louis A."/>
            <person name="Montfort J."/>
            <person name="Bouchez O."/>
            <person name="Roques C."/>
            <person name="Iampietro C."/>
            <person name="Lluch J."/>
            <person name="Castinel A."/>
            <person name="Donnadieu C."/>
            <person name="Desvignes T."/>
            <person name="Floi Bucao C."/>
            <person name="Jouanno E."/>
            <person name="Wen M."/>
            <person name="Mejri S."/>
            <person name="Dirks R."/>
            <person name="Jansen H."/>
            <person name="Henkel C."/>
            <person name="Chen W.J."/>
            <person name="Zahm M."/>
            <person name="Cabau C."/>
            <person name="Klopp C."/>
            <person name="Thompson A.W."/>
            <person name="Robinson-Rechavi M."/>
            <person name="Braasch I."/>
            <person name="Lecointre G."/>
            <person name="Bobe J."/>
            <person name="Postlethwait J.H."/>
            <person name="Berthelot C."/>
            <person name="Roest Crollius H."/>
            <person name="Guiguen Y."/>
        </authorList>
    </citation>
    <scope>NUCLEOTIDE SEQUENCE</scope>
    <source>
        <strain evidence="1">WJC10195</strain>
    </source>
</reference>
<protein>
    <submittedName>
        <fullName evidence="1">Uncharacterized protein</fullName>
    </submittedName>
</protein>